<dbReference type="SUPFAM" id="SSF46689">
    <property type="entry name" value="Homeodomain-like"/>
    <property type="match status" value="1"/>
</dbReference>
<evidence type="ECO:0000313" key="3">
    <source>
        <dbReference type="Proteomes" id="UP001295684"/>
    </source>
</evidence>
<feature type="region of interest" description="Disordered" evidence="1">
    <location>
        <begin position="152"/>
        <end position="172"/>
    </location>
</feature>
<reference evidence="2" key="1">
    <citation type="submission" date="2023-07" db="EMBL/GenBank/DDBJ databases">
        <authorList>
            <consortium name="AG Swart"/>
            <person name="Singh M."/>
            <person name="Singh A."/>
            <person name="Seah K."/>
            <person name="Emmerich C."/>
        </authorList>
    </citation>
    <scope>NUCLEOTIDE SEQUENCE</scope>
    <source>
        <strain evidence="2">DP1</strain>
    </source>
</reference>
<name>A0AAD1U082_EUPCR</name>
<evidence type="ECO:0008006" key="4">
    <source>
        <dbReference type="Google" id="ProtNLM"/>
    </source>
</evidence>
<evidence type="ECO:0000313" key="2">
    <source>
        <dbReference type="EMBL" id="CAI2359772.1"/>
    </source>
</evidence>
<keyword evidence="3" id="KW-1185">Reference proteome</keyword>
<accession>A0AAD1U082</accession>
<gene>
    <name evidence="2" type="ORF">ECRASSUSDP1_LOCUS1066</name>
</gene>
<proteinExistence type="predicted"/>
<dbReference type="Proteomes" id="UP001295684">
    <property type="component" value="Unassembled WGS sequence"/>
</dbReference>
<protein>
    <recommendedName>
        <fullName evidence="4">Homeobox domain-containing protein</fullName>
    </recommendedName>
</protein>
<sequence>MPRRSAKSISQGYLKRWKTFNEKELLESYFKLDRNWSRKTINYVKDLVNLSEEQIYKWGYERKRKVKISAQKVKIPTSAHITRNNQSLFGQALDYNEIVSDLFPGGEWNSDKLTKEEKSKYDQLKRSMMKKDASIKRMSELDQILHERLPSDNLVSKNKTKSRRKTSLDEHSTFMEGVIKEEEARKSADDANLARSHLEDSKISLNNSKPQVPKFDPKPFDFLFPTKENLNFGDLPAGLFQDCLFLREDGLDGEF</sequence>
<dbReference type="EMBL" id="CAMPGE010001006">
    <property type="protein sequence ID" value="CAI2359772.1"/>
    <property type="molecule type" value="Genomic_DNA"/>
</dbReference>
<dbReference type="InterPro" id="IPR009057">
    <property type="entry name" value="Homeodomain-like_sf"/>
</dbReference>
<comment type="caution">
    <text evidence="2">The sequence shown here is derived from an EMBL/GenBank/DDBJ whole genome shotgun (WGS) entry which is preliminary data.</text>
</comment>
<dbReference type="AlphaFoldDB" id="A0AAD1U082"/>
<organism evidence="2 3">
    <name type="scientific">Euplotes crassus</name>
    <dbReference type="NCBI Taxonomy" id="5936"/>
    <lineage>
        <taxon>Eukaryota</taxon>
        <taxon>Sar</taxon>
        <taxon>Alveolata</taxon>
        <taxon>Ciliophora</taxon>
        <taxon>Intramacronucleata</taxon>
        <taxon>Spirotrichea</taxon>
        <taxon>Hypotrichia</taxon>
        <taxon>Euplotida</taxon>
        <taxon>Euplotidae</taxon>
        <taxon>Moneuplotes</taxon>
    </lineage>
</organism>
<evidence type="ECO:0000256" key="1">
    <source>
        <dbReference type="SAM" id="MobiDB-lite"/>
    </source>
</evidence>